<feature type="region of interest" description="Disordered" evidence="1">
    <location>
        <begin position="1"/>
        <end position="102"/>
    </location>
</feature>
<feature type="compositionally biased region" description="Acidic residues" evidence="1">
    <location>
        <begin position="53"/>
        <end position="65"/>
    </location>
</feature>
<feature type="compositionally biased region" description="Polar residues" evidence="1">
    <location>
        <begin position="29"/>
        <end position="42"/>
    </location>
</feature>
<dbReference type="RefSeq" id="XP_012766249.1">
    <property type="nucleotide sequence ID" value="XM_012910795.1"/>
</dbReference>
<dbReference type="EMBL" id="LK391707">
    <property type="protein sequence ID" value="CDR94063.1"/>
    <property type="molecule type" value="Genomic_DNA"/>
</dbReference>
<dbReference type="Proteomes" id="UP000033188">
    <property type="component" value="Chromosome 1"/>
</dbReference>
<dbReference type="GeneID" id="24562604"/>
<gene>
    <name evidence="2" type="ORF">BBBOND_0103770</name>
</gene>
<evidence type="ECO:0000256" key="1">
    <source>
        <dbReference type="SAM" id="MobiDB-lite"/>
    </source>
</evidence>
<reference evidence="3" key="1">
    <citation type="journal article" date="2014" name="Nucleic Acids Res.">
        <title>The evolutionary dynamics of variant antigen genes in Babesia reveal a history of genomic innovation underlying host-parasite interaction.</title>
        <authorList>
            <person name="Jackson A.P."/>
            <person name="Otto T.D."/>
            <person name="Darby A."/>
            <person name="Ramaprasad A."/>
            <person name="Xia D."/>
            <person name="Echaide I.E."/>
            <person name="Farber M."/>
            <person name="Gahlot S."/>
            <person name="Gamble J."/>
            <person name="Gupta D."/>
            <person name="Gupta Y."/>
            <person name="Jackson L."/>
            <person name="Malandrin L."/>
            <person name="Malas T.B."/>
            <person name="Moussa E."/>
            <person name="Nair M."/>
            <person name="Reid A.J."/>
            <person name="Sanders M."/>
            <person name="Sharma J."/>
            <person name="Tracey A."/>
            <person name="Quail M.A."/>
            <person name="Weir W."/>
            <person name="Wastling J.M."/>
            <person name="Hall N."/>
            <person name="Willadsen P."/>
            <person name="Lingelbach K."/>
            <person name="Shiels B."/>
            <person name="Tait A."/>
            <person name="Berriman M."/>
            <person name="Allred D.R."/>
            <person name="Pain A."/>
        </authorList>
    </citation>
    <scope>NUCLEOTIDE SEQUENCE [LARGE SCALE GENOMIC DNA]</scope>
    <source>
        <strain evidence="3">Bond</strain>
    </source>
</reference>
<keyword evidence="3" id="KW-1185">Reference proteome</keyword>
<sequence>MDWLRSALNEDSSSDEESSQKDAGAAVGDSNNHVDLNASSTSSERKNDNIANADDEDSVDEDNEADTPRIDEEGSPDRASLDDDSPAPRGAPEPLFSFTTARQAEDYSRAAIVRINPPQLSEEDLRELEAPAGNDPWHDDSQAGSTEAQPERARPAAGQKGSMDTMEIMQCFNMIHSGSNIKPPKQRDWFGSDIRVTEIKADDLRMGQNEKSARYSTSKAALLEGRATFQAPARRLETDDGHVLTTNVMRKTSKRKHQVGSHSAILAIHVQISWLAADAQERELELLERTAQARKTKHETQMKYGW</sequence>
<organism evidence="2 3">
    <name type="scientific">Babesia bigemina</name>
    <dbReference type="NCBI Taxonomy" id="5866"/>
    <lineage>
        <taxon>Eukaryota</taxon>
        <taxon>Sar</taxon>
        <taxon>Alveolata</taxon>
        <taxon>Apicomplexa</taxon>
        <taxon>Aconoidasida</taxon>
        <taxon>Piroplasmida</taxon>
        <taxon>Babesiidae</taxon>
        <taxon>Babesia</taxon>
    </lineage>
</organism>
<proteinExistence type="predicted"/>
<evidence type="ECO:0000313" key="3">
    <source>
        <dbReference type="Proteomes" id="UP000033188"/>
    </source>
</evidence>
<feature type="compositionally biased region" description="Basic and acidic residues" evidence="1">
    <location>
        <begin position="66"/>
        <end position="81"/>
    </location>
</feature>
<name>A0A061D067_BABBI</name>
<dbReference type="KEGG" id="bbig:BBBOND_0103770"/>
<dbReference type="VEuPathDB" id="PiroplasmaDB:BBBOND_0103770"/>
<dbReference type="AlphaFoldDB" id="A0A061D067"/>
<accession>A0A061D067</accession>
<dbReference type="STRING" id="5866.A0A061D067"/>
<protein>
    <submittedName>
        <fullName evidence="2">Uncharacterized protein</fullName>
    </submittedName>
</protein>
<feature type="region of interest" description="Disordered" evidence="1">
    <location>
        <begin position="130"/>
        <end position="162"/>
    </location>
</feature>
<dbReference type="OrthoDB" id="206969at2759"/>
<evidence type="ECO:0000313" key="2">
    <source>
        <dbReference type="EMBL" id="CDR94063.1"/>
    </source>
</evidence>